<feature type="compositionally biased region" description="Basic and acidic residues" evidence="1">
    <location>
        <begin position="154"/>
        <end position="163"/>
    </location>
</feature>
<sequence>MGGGNGQKAKMAREIIWRRRRLQKEASLNPTKREKPPVKTLKITISSQHFTQTHHPPPTPISPLGIFQESEKPKGLKKGFLIHQSAPDRPRKPRNAGPRERATVEFVVECAEDGRLKASNVTAPDGGPVQDSTRLEKQRRRLGTTEVVGGYNAEKSEKEKLHW</sequence>
<dbReference type="Proteomes" id="UP001293254">
    <property type="component" value="Unassembled WGS sequence"/>
</dbReference>
<protein>
    <submittedName>
        <fullName evidence="2">Uncharacterized protein</fullName>
    </submittedName>
</protein>
<reference evidence="2" key="2">
    <citation type="journal article" date="2024" name="Plant">
        <title>Genomic evolution and insights into agronomic trait innovations of Sesamum species.</title>
        <authorList>
            <person name="Miao H."/>
            <person name="Wang L."/>
            <person name="Qu L."/>
            <person name="Liu H."/>
            <person name="Sun Y."/>
            <person name="Le M."/>
            <person name="Wang Q."/>
            <person name="Wei S."/>
            <person name="Zheng Y."/>
            <person name="Lin W."/>
            <person name="Duan Y."/>
            <person name="Cao H."/>
            <person name="Xiong S."/>
            <person name="Wang X."/>
            <person name="Wei L."/>
            <person name="Li C."/>
            <person name="Ma Q."/>
            <person name="Ju M."/>
            <person name="Zhao R."/>
            <person name="Li G."/>
            <person name="Mu C."/>
            <person name="Tian Q."/>
            <person name="Mei H."/>
            <person name="Zhang T."/>
            <person name="Gao T."/>
            <person name="Zhang H."/>
        </authorList>
    </citation>
    <scope>NUCLEOTIDE SEQUENCE</scope>
    <source>
        <strain evidence="2">3651</strain>
    </source>
</reference>
<feature type="region of interest" description="Disordered" evidence="1">
    <location>
        <begin position="115"/>
        <end position="163"/>
    </location>
</feature>
<evidence type="ECO:0000256" key="1">
    <source>
        <dbReference type="SAM" id="MobiDB-lite"/>
    </source>
</evidence>
<evidence type="ECO:0000313" key="2">
    <source>
        <dbReference type="EMBL" id="KAK4421524.1"/>
    </source>
</evidence>
<dbReference type="EMBL" id="JACGWO010000008">
    <property type="protein sequence ID" value="KAK4421524.1"/>
    <property type="molecule type" value="Genomic_DNA"/>
</dbReference>
<name>A0AAE1Y0S0_9LAMI</name>
<keyword evidence="3" id="KW-1185">Reference proteome</keyword>
<proteinExistence type="predicted"/>
<feature type="region of interest" description="Disordered" evidence="1">
    <location>
        <begin position="81"/>
        <end position="101"/>
    </location>
</feature>
<accession>A0AAE1Y0S0</accession>
<dbReference type="AlphaFoldDB" id="A0AAE1Y0S0"/>
<organism evidence="2 3">
    <name type="scientific">Sesamum alatum</name>
    <dbReference type="NCBI Taxonomy" id="300844"/>
    <lineage>
        <taxon>Eukaryota</taxon>
        <taxon>Viridiplantae</taxon>
        <taxon>Streptophyta</taxon>
        <taxon>Embryophyta</taxon>
        <taxon>Tracheophyta</taxon>
        <taxon>Spermatophyta</taxon>
        <taxon>Magnoliopsida</taxon>
        <taxon>eudicotyledons</taxon>
        <taxon>Gunneridae</taxon>
        <taxon>Pentapetalae</taxon>
        <taxon>asterids</taxon>
        <taxon>lamiids</taxon>
        <taxon>Lamiales</taxon>
        <taxon>Pedaliaceae</taxon>
        <taxon>Sesamum</taxon>
    </lineage>
</organism>
<gene>
    <name evidence="2" type="ORF">Salat_2103000</name>
</gene>
<comment type="caution">
    <text evidence="2">The sequence shown here is derived from an EMBL/GenBank/DDBJ whole genome shotgun (WGS) entry which is preliminary data.</text>
</comment>
<feature type="region of interest" description="Disordered" evidence="1">
    <location>
        <begin position="48"/>
        <end position="67"/>
    </location>
</feature>
<reference evidence="2" key="1">
    <citation type="submission" date="2020-06" db="EMBL/GenBank/DDBJ databases">
        <authorList>
            <person name="Li T."/>
            <person name="Hu X."/>
            <person name="Zhang T."/>
            <person name="Song X."/>
            <person name="Zhang H."/>
            <person name="Dai N."/>
            <person name="Sheng W."/>
            <person name="Hou X."/>
            <person name="Wei L."/>
        </authorList>
    </citation>
    <scope>NUCLEOTIDE SEQUENCE</scope>
    <source>
        <strain evidence="2">3651</strain>
        <tissue evidence="2">Leaf</tissue>
    </source>
</reference>
<evidence type="ECO:0000313" key="3">
    <source>
        <dbReference type="Proteomes" id="UP001293254"/>
    </source>
</evidence>